<feature type="compositionally biased region" description="Basic residues" evidence="1">
    <location>
        <begin position="110"/>
        <end position="128"/>
    </location>
</feature>
<dbReference type="InParanoid" id="A0A316YEX4"/>
<dbReference type="GeneID" id="37047485"/>
<dbReference type="AlphaFoldDB" id="A0A316YEX4"/>
<evidence type="ECO:0000313" key="3">
    <source>
        <dbReference type="Proteomes" id="UP000245768"/>
    </source>
</evidence>
<evidence type="ECO:0000256" key="1">
    <source>
        <dbReference type="SAM" id="MobiDB-lite"/>
    </source>
</evidence>
<dbReference type="Proteomes" id="UP000245768">
    <property type="component" value="Unassembled WGS sequence"/>
</dbReference>
<sequence length="466" mass="50244">MPATPASEMPHLALDDAESGQMASYLLRSLLPEAATIQIQNDLGVEIDIATLATEVALYAVHSEPSSEENEEAANKTAMTKHRLLPFHGRVGDSDHEGLGGLSMLDPAKPVRKGRARMSQEKRKRLARRKEREALLAALLQQKPSSAPPHTTSFHPALHPDSAPASAQVAFSAHSAGPDTGFISQAPLAPLRLTSKPTSSLFQQHHQSEGEHKLHRSPSLSPSIVSSASSSLSLSASASQASLETQSEATASSMHESPQRTNDAACSTTATTSSSRKTLAWWTASSTERGTVAPFIPRPIVVRPPLPCPTSSMSTPEPSVGMGMGRPYSVHHFQQQQQQQHQHHYPQHHHQHGMPRRSVSLLPAAPASMHRPASIYASHARQMAAPSSSSIGLRNPTGASIPARPWNTAPASWTPQCASLGSFADWWTGRGDASPQHGASGLHTVLLRHKHRPRRLLKGRFRRTTN</sequence>
<feature type="region of interest" description="Disordered" evidence="1">
    <location>
        <begin position="140"/>
        <end position="172"/>
    </location>
</feature>
<feature type="compositionally biased region" description="Polar residues" evidence="1">
    <location>
        <begin position="144"/>
        <end position="154"/>
    </location>
</feature>
<organism evidence="2 3">
    <name type="scientific">Acaromyces ingoldii</name>
    <dbReference type="NCBI Taxonomy" id="215250"/>
    <lineage>
        <taxon>Eukaryota</taxon>
        <taxon>Fungi</taxon>
        <taxon>Dikarya</taxon>
        <taxon>Basidiomycota</taxon>
        <taxon>Ustilaginomycotina</taxon>
        <taxon>Exobasidiomycetes</taxon>
        <taxon>Exobasidiales</taxon>
        <taxon>Cryptobasidiaceae</taxon>
        <taxon>Acaromyces</taxon>
    </lineage>
</organism>
<accession>A0A316YEX4</accession>
<reference evidence="2 3" key="1">
    <citation type="journal article" date="2018" name="Mol. Biol. Evol.">
        <title>Broad Genomic Sampling Reveals a Smut Pathogenic Ancestry of the Fungal Clade Ustilaginomycotina.</title>
        <authorList>
            <person name="Kijpornyongpan T."/>
            <person name="Mondo S.J."/>
            <person name="Barry K."/>
            <person name="Sandor L."/>
            <person name="Lee J."/>
            <person name="Lipzen A."/>
            <person name="Pangilinan J."/>
            <person name="LaButti K."/>
            <person name="Hainaut M."/>
            <person name="Henrissat B."/>
            <person name="Grigoriev I.V."/>
            <person name="Spatafora J.W."/>
            <person name="Aime M.C."/>
        </authorList>
    </citation>
    <scope>NUCLEOTIDE SEQUENCE [LARGE SCALE GENOMIC DNA]</scope>
    <source>
        <strain evidence="2 3">MCA 4198</strain>
    </source>
</reference>
<gene>
    <name evidence="2" type="ORF">FA10DRAFT_55136</name>
</gene>
<feature type="region of interest" description="Disordered" evidence="1">
    <location>
        <begin position="197"/>
        <end position="226"/>
    </location>
</feature>
<name>A0A316YEX4_9BASI</name>
<proteinExistence type="predicted"/>
<dbReference type="STRING" id="215250.A0A316YEX4"/>
<feature type="compositionally biased region" description="Polar residues" evidence="1">
    <location>
        <begin position="244"/>
        <end position="262"/>
    </location>
</feature>
<evidence type="ECO:0000313" key="2">
    <source>
        <dbReference type="EMBL" id="PWN86603.1"/>
    </source>
</evidence>
<protein>
    <submittedName>
        <fullName evidence="2">Uncharacterized protein</fullName>
    </submittedName>
</protein>
<keyword evidence="3" id="KW-1185">Reference proteome</keyword>
<feature type="region of interest" description="Disordered" evidence="1">
    <location>
        <begin position="239"/>
        <end position="271"/>
    </location>
</feature>
<dbReference type="EMBL" id="KZ819644">
    <property type="protein sequence ID" value="PWN86603.1"/>
    <property type="molecule type" value="Genomic_DNA"/>
</dbReference>
<feature type="region of interest" description="Disordered" evidence="1">
    <location>
        <begin position="95"/>
        <end position="128"/>
    </location>
</feature>
<dbReference type="RefSeq" id="XP_025373801.1">
    <property type="nucleotide sequence ID" value="XM_025525569.1"/>
</dbReference>
<feature type="compositionally biased region" description="Low complexity" evidence="1">
    <location>
        <begin position="217"/>
        <end position="226"/>
    </location>
</feature>